<dbReference type="Pfam" id="PF02207">
    <property type="entry name" value="zf-UBR"/>
    <property type="match status" value="1"/>
</dbReference>
<dbReference type="FunFam" id="2.160.20.10:FF:000035">
    <property type="entry name" value="F-box only protein 11"/>
    <property type="match status" value="1"/>
</dbReference>
<evidence type="ECO:0000256" key="5">
    <source>
        <dbReference type="ARBA" id="ARBA00022786"/>
    </source>
</evidence>
<dbReference type="InterPro" id="IPR051550">
    <property type="entry name" value="SCF-Subunits/Alg-Epimerases"/>
</dbReference>
<dbReference type="GO" id="GO:0042981">
    <property type="term" value="P:regulation of apoptotic process"/>
    <property type="evidence" value="ECO:0007669"/>
    <property type="project" value="TreeGrafter"/>
</dbReference>
<evidence type="ECO:0000313" key="11">
    <source>
        <dbReference type="Proteomes" id="UP000038040"/>
    </source>
</evidence>
<dbReference type="FunFam" id="2.160.20.10:FF:000005">
    <property type="entry name" value="F-box only protein 11"/>
    <property type="match status" value="1"/>
</dbReference>
<dbReference type="PROSITE" id="PS51157">
    <property type="entry name" value="ZF_UBR"/>
    <property type="match status" value="1"/>
</dbReference>
<dbReference type="InterPro" id="IPR047504">
    <property type="entry name" value="FBXO11_UBR-box"/>
</dbReference>
<evidence type="ECO:0000256" key="1">
    <source>
        <dbReference type="ARBA" id="ARBA00004906"/>
    </source>
</evidence>
<feature type="domain" description="UBR-type" evidence="9">
    <location>
        <begin position="759"/>
        <end position="830"/>
    </location>
</feature>
<dbReference type="InterPro" id="IPR022441">
    <property type="entry name" value="Para_beta_helix_rpt-2"/>
</dbReference>
<evidence type="ECO:0000259" key="9">
    <source>
        <dbReference type="PROSITE" id="PS51157"/>
    </source>
</evidence>
<keyword evidence="3" id="KW-0677">Repeat</keyword>
<feature type="zinc finger region" description="UBR-type" evidence="7">
    <location>
        <begin position="759"/>
        <end position="830"/>
    </location>
</feature>
<dbReference type="PANTHER" id="PTHR22990:SF20">
    <property type="entry name" value="F-BOX ONLY PROTEIN 11"/>
    <property type="match status" value="1"/>
</dbReference>
<dbReference type="SMART" id="SM00396">
    <property type="entry name" value="ZnF_UBR1"/>
    <property type="match status" value="1"/>
</dbReference>
<evidence type="ECO:0000256" key="7">
    <source>
        <dbReference type="PROSITE-ProRule" id="PRU00508"/>
    </source>
</evidence>
<dbReference type="SMART" id="SM00722">
    <property type="entry name" value="CASH"/>
    <property type="match status" value="3"/>
</dbReference>
<dbReference type="Pfam" id="PF13229">
    <property type="entry name" value="Beta_helix"/>
    <property type="match status" value="2"/>
</dbReference>
<feature type="transmembrane region" description="Helical" evidence="8">
    <location>
        <begin position="71"/>
        <end position="94"/>
    </location>
</feature>
<dbReference type="Gene3D" id="2.160.20.10">
    <property type="entry name" value="Single-stranded right-handed beta-helix, Pectin lyase-like"/>
    <property type="match status" value="4"/>
</dbReference>
<organism evidence="11 13">
    <name type="scientific">Dracunculus medinensis</name>
    <name type="common">Guinea worm</name>
    <dbReference type="NCBI Taxonomy" id="318479"/>
    <lineage>
        <taxon>Eukaryota</taxon>
        <taxon>Metazoa</taxon>
        <taxon>Ecdysozoa</taxon>
        <taxon>Nematoda</taxon>
        <taxon>Chromadorea</taxon>
        <taxon>Rhabditida</taxon>
        <taxon>Spirurina</taxon>
        <taxon>Dracunculoidea</taxon>
        <taxon>Dracunculidae</taxon>
        <taxon>Dracunculus</taxon>
    </lineage>
</organism>
<evidence type="ECO:0000313" key="12">
    <source>
        <dbReference type="Proteomes" id="UP000274756"/>
    </source>
</evidence>
<dbReference type="EMBL" id="UYYG01001230">
    <property type="protein sequence ID" value="VDN60651.1"/>
    <property type="molecule type" value="Genomic_DNA"/>
</dbReference>
<dbReference type="AlphaFoldDB" id="A0A0N4UN06"/>
<protein>
    <submittedName>
        <fullName evidence="13">UBR-type domain-containing protein</fullName>
    </submittedName>
</protein>
<keyword evidence="5" id="KW-0833">Ubl conjugation pathway</keyword>
<dbReference type="InterPro" id="IPR012334">
    <property type="entry name" value="Pectin_lyas_fold"/>
</dbReference>
<evidence type="ECO:0000256" key="2">
    <source>
        <dbReference type="ARBA" id="ARBA00022723"/>
    </source>
</evidence>
<dbReference type="InterPro" id="IPR006633">
    <property type="entry name" value="Carb-bd_sugar_hydrolysis-dom"/>
</dbReference>
<sequence>MPAYLFNSYICFLLFYYIFFFTVLRRRSSGPSEPADPSSASTYTPVSSVYLQRQPQYVQSFVSHMESKYRFLVFFKFFLCLVNFQMFYILHYLFPRAEMAFSVLSIFTDLVLQFSKILLLLFRKMLYQRVFEYSAPLYHPSHGRFIFREVNRWKDSSNPWKDSYSQLCRGVHVRLRTNQTYGQKGFSSVEFETVEKALLYLENNPMREKLIILHSGIYYPDPVVIQSPIQIIGAGPYPNDPTNVIIVNKSETTILYTTGSSGAYLGYITVQYEPDQPNLGASHQHLYYAIAISDGACPTIEKCCFSSSSLGGATVCVKKIGTNPRFKHSKVCNSNNVGIYITDGALGMFEDCEIAQNTLAGIWVKNRANPFFKRCHIHHGRDVGVFTFEYGMGHFDRCNIHSNRISGIEVKNQANPTVSRCEIHHGLTGGIYVHEKGRGQFLENRIYNNAFAGIWITSHSDPTVRKNEIYNGSQGGVYIFGEGRGLIEQNNIYQNNLAGIQIRTGSDPIVRCNKIHNGHHGGIYVHEKGKGLIVENEVFGNALAGIWVTTGSSPILRKNRIHSGKQVGVYFYDNGHGLLEENDIFNHLYSGVQIRTGSNPKITHNKIWGGQNGGILVYNGGKGVLEDNEIFDNAMAGVWIKTESNPILRRNKIYGGRDGGVCIFNKGRGLLEDNEIYNNAQAGVLISTESNPILRNNRIFKGRAAGVEITNGATATLESNQIFQNEFGGLCLATDVRPVLRENAIFDNHNAVEKAVSRGHCLFKISSCTSFPMHDFYRCVTCNTTERNAICVNCIKHCHKNHDVAFVRYDRFFCDCGAGTLERQCSLQPETRDNDTVYDSATPTNSETS</sequence>
<dbReference type="GO" id="GO:0008270">
    <property type="term" value="F:zinc ion binding"/>
    <property type="evidence" value="ECO:0007669"/>
    <property type="project" value="UniProtKB-KW"/>
</dbReference>
<dbReference type="SMART" id="SM00710">
    <property type="entry name" value="PbH1"/>
    <property type="match status" value="18"/>
</dbReference>
<reference evidence="13" key="1">
    <citation type="submission" date="2017-02" db="UniProtKB">
        <authorList>
            <consortium name="WormBaseParasite"/>
        </authorList>
    </citation>
    <scope>IDENTIFICATION</scope>
</reference>
<accession>A0A0N4UN06</accession>
<dbReference type="InterPro" id="IPR011050">
    <property type="entry name" value="Pectin_lyase_fold/virulence"/>
</dbReference>
<dbReference type="NCBIfam" id="TIGR03804">
    <property type="entry name" value="para_beta_helix"/>
    <property type="match status" value="4"/>
</dbReference>
<dbReference type="InterPro" id="IPR003126">
    <property type="entry name" value="Znf_UBR"/>
</dbReference>
<keyword evidence="12" id="KW-1185">Reference proteome</keyword>
<feature type="transmembrane region" description="Helical" evidence="8">
    <location>
        <begin position="100"/>
        <end position="122"/>
    </location>
</feature>
<feature type="transmembrane region" description="Helical" evidence="8">
    <location>
        <begin position="6"/>
        <end position="24"/>
    </location>
</feature>
<comment type="pathway">
    <text evidence="1">Protein modification; protein ubiquitination.</text>
</comment>
<dbReference type="Proteomes" id="UP000038040">
    <property type="component" value="Unplaced"/>
</dbReference>
<evidence type="ECO:0000256" key="8">
    <source>
        <dbReference type="SAM" id="Phobius"/>
    </source>
</evidence>
<dbReference type="InterPro" id="IPR006626">
    <property type="entry name" value="PbH1"/>
</dbReference>
<dbReference type="GO" id="GO:0006511">
    <property type="term" value="P:ubiquitin-dependent protein catabolic process"/>
    <property type="evidence" value="ECO:0007669"/>
    <property type="project" value="TreeGrafter"/>
</dbReference>
<dbReference type="InterPro" id="IPR039448">
    <property type="entry name" value="Beta_helix"/>
</dbReference>
<evidence type="ECO:0000256" key="3">
    <source>
        <dbReference type="ARBA" id="ARBA00022737"/>
    </source>
</evidence>
<dbReference type="WBParaSite" id="DME_0000926701-mRNA-1">
    <property type="protein sequence ID" value="DME_0000926701-mRNA-1"/>
    <property type="gene ID" value="DME_0000926701"/>
</dbReference>
<keyword evidence="8" id="KW-0812">Transmembrane</keyword>
<evidence type="ECO:0000256" key="4">
    <source>
        <dbReference type="ARBA" id="ARBA00022771"/>
    </source>
</evidence>
<keyword evidence="6" id="KW-0862">Zinc</keyword>
<proteinExistence type="predicted"/>
<evidence type="ECO:0000313" key="13">
    <source>
        <dbReference type="WBParaSite" id="DME_0000926701-mRNA-1"/>
    </source>
</evidence>
<gene>
    <name evidence="10" type="ORF">DME_LOCUS10624</name>
</gene>
<evidence type="ECO:0000256" key="6">
    <source>
        <dbReference type="ARBA" id="ARBA00022833"/>
    </source>
</evidence>
<keyword evidence="8" id="KW-0472">Membrane</keyword>
<keyword evidence="8" id="KW-1133">Transmembrane helix</keyword>
<dbReference type="STRING" id="318479.A0A0N4UN06"/>
<dbReference type="CDD" id="cd19676">
    <property type="entry name" value="UBR-box_UBR6_FBXO11"/>
    <property type="match status" value="1"/>
</dbReference>
<dbReference type="Proteomes" id="UP000274756">
    <property type="component" value="Unassembled WGS sequence"/>
</dbReference>
<dbReference type="OrthoDB" id="427974at2759"/>
<keyword evidence="2" id="KW-0479">Metal-binding</keyword>
<keyword evidence="4" id="KW-0863">Zinc-finger</keyword>
<dbReference type="SUPFAM" id="SSF51126">
    <property type="entry name" value="Pectin lyase-like"/>
    <property type="match status" value="2"/>
</dbReference>
<name>A0A0N4UN06_DRAME</name>
<dbReference type="PANTHER" id="PTHR22990">
    <property type="entry name" value="F-BOX ONLY PROTEIN"/>
    <property type="match status" value="1"/>
</dbReference>
<reference evidence="10 12" key="2">
    <citation type="submission" date="2018-11" db="EMBL/GenBank/DDBJ databases">
        <authorList>
            <consortium name="Pathogen Informatics"/>
        </authorList>
    </citation>
    <scope>NUCLEOTIDE SEQUENCE [LARGE SCALE GENOMIC DNA]</scope>
</reference>
<evidence type="ECO:0000313" key="10">
    <source>
        <dbReference type="EMBL" id="VDN60651.1"/>
    </source>
</evidence>